<dbReference type="AlphaFoldDB" id="A0A0G0QX47"/>
<feature type="region of interest" description="Disordered" evidence="2">
    <location>
        <begin position="116"/>
        <end position="140"/>
    </location>
</feature>
<feature type="compositionally biased region" description="Low complexity" evidence="2">
    <location>
        <begin position="236"/>
        <end position="249"/>
    </location>
</feature>
<gene>
    <name evidence="4" type="ORF">UT42_C0015G0013</name>
</gene>
<evidence type="ECO:0000313" key="5">
    <source>
        <dbReference type="Proteomes" id="UP000034048"/>
    </source>
</evidence>
<dbReference type="Proteomes" id="UP000034048">
    <property type="component" value="Unassembled WGS sequence"/>
</dbReference>
<comment type="caution">
    <text evidence="4">The sequence shown here is derived from an EMBL/GenBank/DDBJ whole genome shotgun (WGS) entry which is preliminary data.</text>
</comment>
<organism evidence="4 5">
    <name type="scientific">Candidatus Falkowbacteria bacterium GW2011_GWA2_39_24</name>
    <dbReference type="NCBI Taxonomy" id="1618634"/>
    <lineage>
        <taxon>Bacteria</taxon>
        <taxon>Candidatus Falkowiibacteriota</taxon>
    </lineage>
</organism>
<feature type="chain" id="PRO_5002534204" evidence="3">
    <location>
        <begin position="20"/>
        <end position="789"/>
    </location>
</feature>
<feature type="coiled-coil region" evidence="1">
    <location>
        <begin position="398"/>
        <end position="425"/>
    </location>
</feature>
<keyword evidence="3" id="KW-0732">Signal</keyword>
<reference evidence="4 5" key="1">
    <citation type="journal article" date="2015" name="Nature">
        <title>rRNA introns, odd ribosomes, and small enigmatic genomes across a large radiation of phyla.</title>
        <authorList>
            <person name="Brown C.T."/>
            <person name="Hug L.A."/>
            <person name="Thomas B.C."/>
            <person name="Sharon I."/>
            <person name="Castelle C.J."/>
            <person name="Singh A."/>
            <person name="Wilkins M.J."/>
            <person name="Williams K.H."/>
            <person name="Banfield J.F."/>
        </authorList>
    </citation>
    <scope>NUCLEOTIDE SEQUENCE [LARGE SCALE GENOMIC DNA]</scope>
</reference>
<evidence type="ECO:0000256" key="1">
    <source>
        <dbReference type="SAM" id="Coils"/>
    </source>
</evidence>
<protein>
    <submittedName>
        <fullName evidence="4">Uncharacterized protein</fullName>
    </submittedName>
</protein>
<evidence type="ECO:0000256" key="3">
    <source>
        <dbReference type="SAM" id="SignalP"/>
    </source>
</evidence>
<feature type="signal peptide" evidence="3">
    <location>
        <begin position="1"/>
        <end position="19"/>
    </location>
</feature>
<feature type="coiled-coil region" evidence="1">
    <location>
        <begin position="601"/>
        <end position="635"/>
    </location>
</feature>
<keyword evidence="1" id="KW-0175">Coiled coil</keyword>
<accession>A0A0G0QX47</accession>
<evidence type="ECO:0000313" key="4">
    <source>
        <dbReference type="EMBL" id="KKR14895.1"/>
    </source>
</evidence>
<name>A0A0G0QX47_9BACT</name>
<feature type="region of interest" description="Disordered" evidence="2">
    <location>
        <begin position="236"/>
        <end position="257"/>
    </location>
</feature>
<evidence type="ECO:0000256" key="2">
    <source>
        <dbReference type="SAM" id="MobiDB-lite"/>
    </source>
</evidence>
<sequence>MKIATILSTAVLIILPAIGLTQTTNTQISPIQKETSVATTPTSAESLSSKKCGVDAFKVGDECGTGVYKNAYIRCYDGYEPAIGDASSCKPSELWNQYAKELCANHCSISYTTPATPATPATPTTPGVSPATPATPAIPAKPITAPQTRAESVSPKKCGVDAFKVYNECDTGSCTETSIFNNECGGIRYKNAYIRCYDGYEPTIGDTSSCKSSELWGQYAKEACANHCSIASTTPAMPATPTTTSTTPGGNTGGGGEGSVLISPKPATSYISPVASTLPTTSPQIKCGVNASGVFNECGAGVYKNAHAQCYDGFEINLGETTSCKPTELWYQYIKEACVNHCSTRNGSGVITKPLPQPTTSTPVIYAQGDTGDGNKSTPLAPLTPMPALKWISVCSISDNLMQNYHELINELQKQTAKSDKIKTEALTRELGNLKKYIEAQKKACADNPQTAWQVAAPPTVTENKSVATAEGKPIENKSATTTQSSLPRAIANNPVVIPMDRCNEVAQWENKIAYYKKLSNLGTEDLKKEGFSREEIAKILQELILGIEKVRAQCANQKKASVTPKITATTGQAFIEETVKPIVVESGQEINAYYKARIEKAVSTKENEEQLSELKTLRNEIDGLISNLIKSRKELEVSELNTLVKEVKVSRGEIKADDIVVKTIEKKMLVNIGDRPVSVEPTMNQVLIKDKGLEVKTDEVMIKENVLSVGGVDVKMSASEVTEKLNLVPKTIELKEDNAKAVYSMKINEQRKLFGFILLNSQRTITADAENGNILTDRHSWYRFLTTE</sequence>
<dbReference type="EMBL" id="LBWS01000015">
    <property type="protein sequence ID" value="KKR14895.1"/>
    <property type="molecule type" value="Genomic_DNA"/>
</dbReference>
<proteinExistence type="predicted"/>